<protein>
    <recommendedName>
        <fullName evidence="2">HTH marR-type domain-containing protein</fullName>
    </recommendedName>
</protein>
<dbReference type="InterPro" id="IPR036388">
    <property type="entry name" value="WH-like_DNA-bd_sf"/>
</dbReference>
<feature type="region of interest" description="Disordered" evidence="1">
    <location>
        <begin position="1"/>
        <end position="31"/>
    </location>
</feature>
<dbReference type="Gene3D" id="1.10.10.10">
    <property type="entry name" value="Winged helix-like DNA-binding domain superfamily/Winged helix DNA-binding domain"/>
    <property type="match status" value="1"/>
</dbReference>
<dbReference type="InterPro" id="IPR036390">
    <property type="entry name" value="WH_DNA-bd_sf"/>
</dbReference>
<proteinExistence type="predicted"/>
<gene>
    <name evidence="3" type="ORF">GCM10017083_55360</name>
</gene>
<dbReference type="RefSeq" id="WP_189995897.1">
    <property type="nucleotide sequence ID" value="NZ_BMZS01000018.1"/>
</dbReference>
<dbReference type="PROSITE" id="PS50995">
    <property type="entry name" value="HTH_MARR_2"/>
    <property type="match status" value="1"/>
</dbReference>
<reference evidence="3" key="2">
    <citation type="submission" date="2020-09" db="EMBL/GenBank/DDBJ databases">
        <authorList>
            <person name="Sun Q."/>
            <person name="Kim S."/>
        </authorList>
    </citation>
    <scope>NUCLEOTIDE SEQUENCE</scope>
    <source>
        <strain evidence="3">KCTC 42651</strain>
    </source>
</reference>
<evidence type="ECO:0000256" key="1">
    <source>
        <dbReference type="SAM" id="MobiDB-lite"/>
    </source>
</evidence>
<reference evidence="3" key="1">
    <citation type="journal article" date="2014" name="Int. J. Syst. Evol. Microbiol.">
        <title>Complete genome sequence of Corynebacterium casei LMG S-19264T (=DSM 44701T), isolated from a smear-ripened cheese.</title>
        <authorList>
            <consortium name="US DOE Joint Genome Institute (JGI-PGF)"/>
            <person name="Walter F."/>
            <person name="Albersmeier A."/>
            <person name="Kalinowski J."/>
            <person name="Ruckert C."/>
        </authorList>
    </citation>
    <scope>NUCLEOTIDE SEQUENCE</scope>
    <source>
        <strain evidence="3">KCTC 42651</strain>
    </source>
</reference>
<dbReference type="AlphaFoldDB" id="A0A919CSH5"/>
<sequence>MRDATAPRPGPAETEPAETGPAEPGPAESGAPERFVDGYLLYLLARASSIASAEFHTRVKERGVPIPVWRILAVLKGTAGVTVGELAARCLANQPTITKTVDRMQAQGLVVRMTDAGDRRRVFVRLTPAGESLVDELIGDARKHQAMLEQAMGVAESRVLVDALQRLIASTGSDC</sequence>
<dbReference type="SMART" id="SM00347">
    <property type="entry name" value="HTH_MARR"/>
    <property type="match status" value="1"/>
</dbReference>
<dbReference type="EMBL" id="BMZS01000018">
    <property type="protein sequence ID" value="GHD64081.1"/>
    <property type="molecule type" value="Genomic_DNA"/>
</dbReference>
<evidence type="ECO:0000313" key="4">
    <source>
        <dbReference type="Proteomes" id="UP000630353"/>
    </source>
</evidence>
<dbReference type="PANTHER" id="PTHR33164:SF43">
    <property type="entry name" value="HTH-TYPE TRANSCRIPTIONAL REPRESSOR YETL"/>
    <property type="match status" value="1"/>
</dbReference>
<name>A0A919CSH5_9PROT</name>
<comment type="caution">
    <text evidence="3">The sequence shown here is derived from an EMBL/GenBank/DDBJ whole genome shotgun (WGS) entry which is preliminary data.</text>
</comment>
<dbReference type="Proteomes" id="UP000630353">
    <property type="component" value="Unassembled WGS sequence"/>
</dbReference>
<dbReference type="GO" id="GO:0003700">
    <property type="term" value="F:DNA-binding transcription factor activity"/>
    <property type="evidence" value="ECO:0007669"/>
    <property type="project" value="InterPro"/>
</dbReference>
<evidence type="ECO:0000259" key="2">
    <source>
        <dbReference type="PROSITE" id="PS50995"/>
    </source>
</evidence>
<dbReference type="GO" id="GO:0006950">
    <property type="term" value="P:response to stress"/>
    <property type="evidence" value="ECO:0007669"/>
    <property type="project" value="TreeGrafter"/>
</dbReference>
<dbReference type="PRINTS" id="PR00598">
    <property type="entry name" value="HTHMARR"/>
</dbReference>
<dbReference type="PANTHER" id="PTHR33164">
    <property type="entry name" value="TRANSCRIPTIONAL REGULATOR, MARR FAMILY"/>
    <property type="match status" value="1"/>
</dbReference>
<feature type="domain" description="HTH marR-type" evidence="2">
    <location>
        <begin position="37"/>
        <end position="169"/>
    </location>
</feature>
<organism evidence="3 4">
    <name type="scientific">Thalassobaculum fulvum</name>
    <dbReference type="NCBI Taxonomy" id="1633335"/>
    <lineage>
        <taxon>Bacteria</taxon>
        <taxon>Pseudomonadati</taxon>
        <taxon>Pseudomonadota</taxon>
        <taxon>Alphaproteobacteria</taxon>
        <taxon>Rhodospirillales</taxon>
        <taxon>Thalassobaculaceae</taxon>
        <taxon>Thalassobaculum</taxon>
    </lineage>
</organism>
<dbReference type="Pfam" id="PF12802">
    <property type="entry name" value="MarR_2"/>
    <property type="match status" value="1"/>
</dbReference>
<keyword evidence="4" id="KW-1185">Reference proteome</keyword>
<dbReference type="SUPFAM" id="SSF46785">
    <property type="entry name" value="Winged helix' DNA-binding domain"/>
    <property type="match status" value="1"/>
</dbReference>
<accession>A0A919CSH5</accession>
<evidence type="ECO:0000313" key="3">
    <source>
        <dbReference type="EMBL" id="GHD64081.1"/>
    </source>
</evidence>
<dbReference type="InterPro" id="IPR039422">
    <property type="entry name" value="MarR/SlyA-like"/>
</dbReference>
<dbReference type="InterPro" id="IPR000835">
    <property type="entry name" value="HTH_MarR-typ"/>
</dbReference>